<accession>A0A7D7JPU1</accession>
<protein>
    <submittedName>
        <fullName evidence="2">Glycoprotein</fullName>
    </submittedName>
</protein>
<evidence type="ECO:0000256" key="1">
    <source>
        <dbReference type="SAM" id="Phobius"/>
    </source>
</evidence>
<reference evidence="2" key="1">
    <citation type="journal article" date="2019" name="PLoS Pathog.">
        <title>Re-assessing the diversity of negative strand RNA viruses in insects.</title>
        <authorList>
            <person name="Kafer S."/>
            <person name="Paraskevopoulou S."/>
            <person name="Zirkel F."/>
            <person name="Wieseke N."/>
            <person name="Donath A."/>
            <person name="Petersen M."/>
            <person name="Jones T.C."/>
            <person name="Liu S."/>
            <person name="Zhou X."/>
            <person name="Middendorf M."/>
            <person name="Junglen S."/>
            <person name="Misof B."/>
            <person name="Drosten C."/>
        </authorList>
    </citation>
    <scope>NUCLEOTIDE SEQUENCE</scope>
    <source>
        <strain evidence="2">OKIAV101</strain>
    </source>
</reference>
<sequence length="531" mass="60219">MIFLKLIVLSFLIVLGNQQVAKFDEDHGILIEEDGLSLTHDGFIYVPIVYKIPYPNGSLTPLENCPLESKFLHDMINLMMSGFHRMIPIQDHSPLSPPTRQKRFLGVAASLLGLGLSAWNKAEISSIKSSIKEMREFLGVHSRKLDGLNSDLEFLNTKTKQLAVTQNNVLRSIVKMQGAINCQAIEQNLLWSMLSSFALHVPSLFIRACDAAVSGKLSPDLIPIEQLKELLKRLEDFKSSPYESWPNLAYEVGFFIPDVISKNPLMITGIMILPRLYNENIGRLYRIHTVNFKYKNTDVRIIPPKQIAINKDRIWIPDITLCQGYPGLLICPRTIEESSVNPCVEEIFYNNSTLSCPTLIRKPQSSPIVLSTRYGVLIGQQEESTIIKIHSSKRLSGTTTLRNSPPMFLTADIGDYVLINGRMYSLSTKTEEFELKWVNIDVNIKFLDKLNDSLLEENWKSFDSISTSQLINQANDISPFEIIGILSLVIVILSLLFYIYIKLIRPKLLARERSRRAVRRDDVLAMSQALH</sequence>
<feature type="transmembrane region" description="Helical" evidence="1">
    <location>
        <begin position="482"/>
        <end position="501"/>
    </location>
</feature>
<evidence type="ECO:0000313" key="2">
    <source>
        <dbReference type="EMBL" id="QMP82174.1"/>
    </source>
</evidence>
<keyword evidence="1" id="KW-0472">Membrane</keyword>
<keyword evidence="1" id="KW-1133">Transmembrane helix</keyword>
<proteinExistence type="predicted"/>
<reference evidence="2" key="2">
    <citation type="submission" date="2020-03" db="EMBL/GenBank/DDBJ databases">
        <authorList>
            <person name="Kafer S."/>
            <person name="Paraskevopoulou S."/>
            <person name="Zirkel F."/>
            <person name="Wieseke N."/>
            <person name="Donath A."/>
            <person name="Petersen M."/>
            <person name="Jones T.C."/>
            <person name="Liu S."/>
            <person name="Zhou X."/>
            <person name="Middendorf M."/>
            <person name="Junglen S."/>
            <person name="Misof B."/>
            <person name="Drosten C."/>
        </authorList>
    </citation>
    <scope>NUCLEOTIDE SEQUENCE</scope>
    <source>
        <strain evidence="2">OKIAV101</strain>
    </source>
</reference>
<dbReference type="EMBL" id="MT153397">
    <property type="protein sequence ID" value="QMP82174.1"/>
    <property type="molecule type" value="Viral_cRNA"/>
</dbReference>
<keyword evidence="1" id="KW-0812">Transmembrane</keyword>
<organism evidence="2">
    <name type="scientific">Blattodean arli-related virus OKIAV101</name>
    <dbReference type="NCBI Taxonomy" id="2746351"/>
    <lineage>
        <taxon>Viruses</taxon>
        <taxon>Riboviria</taxon>
        <taxon>Orthornavirae</taxon>
        <taxon>Negarnaviricota</taxon>
        <taxon>Haploviricotina</taxon>
        <taxon>Monjiviricetes</taxon>
        <taxon>Mononegavirales</taxon>
        <taxon>Lispiviridae</taxon>
        <taxon>Coroavirus</taxon>
        <taxon>Coroavirus germense</taxon>
    </lineage>
</organism>
<name>A0A7D7JPU1_9MONO</name>